<comment type="similarity">
    <text evidence="8">Belongs to the NhaC Na(+)/H(+) (TC 2.A.35) antiporter family.</text>
</comment>
<feature type="transmembrane region" description="Helical" evidence="9">
    <location>
        <begin position="209"/>
        <end position="228"/>
    </location>
</feature>
<evidence type="ECO:0000256" key="7">
    <source>
        <dbReference type="ARBA" id="ARBA00023136"/>
    </source>
</evidence>
<feature type="transmembrane region" description="Helical" evidence="9">
    <location>
        <begin position="326"/>
        <end position="352"/>
    </location>
</feature>
<feature type="transmembrane region" description="Helical" evidence="9">
    <location>
        <begin position="444"/>
        <end position="461"/>
    </location>
</feature>
<feature type="transmembrane region" description="Helical" evidence="9">
    <location>
        <begin position="273"/>
        <end position="290"/>
    </location>
</feature>
<comment type="subcellular location">
    <subcellularLocation>
        <location evidence="1">Cell membrane</location>
        <topology evidence="1">Multi-pass membrane protein</topology>
    </subcellularLocation>
</comment>
<dbReference type="GO" id="GO:0015297">
    <property type="term" value="F:antiporter activity"/>
    <property type="evidence" value="ECO:0007669"/>
    <property type="project" value="UniProtKB-KW"/>
</dbReference>
<keyword evidence="12" id="KW-1185">Reference proteome</keyword>
<evidence type="ECO:0000256" key="6">
    <source>
        <dbReference type="ARBA" id="ARBA00022989"/>
    </source>
</evidence>
<sequence length="465" mass="50519">MTQQQNVLQESEGQDFLHQPSFLEASIVSGITVALLSFLIIGTGWAPHIGIAFVMLCLLIYGRVKGISYKKMQQAMADSLMSSVGALYLFFFIGILVTSLLISGAIPSLIYYGTLLMSANYFYVSVFLITGIIGISLGSSLTTVATLGVAFMGIGEAFDANAVITAGAIVSGAFLGDKMSPLSDTTTISAATVEIDLFDHIKNMLRTTVPALILCCVIYIGFSAFNHNDVGNVERIETFRQALLDTNLVHLVSLLPFVLLVCLAIMRVSAVMAMIYTSLLAVIIAQFLGYNDFSQYGTYFFAGFVPNSEWNPDLVRMLSRGGLQSMFFTLTIVLLAVSMGGLLFALGVIPRLLKEIANWLNSRLRATVAVAMTSVGVNVLIGEQYLSILLSGETFKPIYDRLGLERKHLSRTLEDAGTVVNPLVPWSVCGVFIANQLNVSVIDYLPFAFFCYLSVLITLVIPSKQ</sequence>
<keyword evidence="5 9" id="KW-0812">Transmembrane</keyword>
<feature type="transmembrane region" description="Helical" evidence="9">
    <location>
        <begin position="85"/>
        <end position="110"/>
    </location>
</feature>
<name>A0A379CAB2_9PAST</name>
<feature type="transmembrane region" description="Helical" evidence="9">
    <location>
        <begin position="21"/>
        <end position="41"/>
    </location>
</feature>
<feature type="transmembrane region" description="Helical" evidence="9">
    <location>
        <begin position="122"/>
        <end position="151"/>
    </location>
</feature>
<evidence type="ECO:0000256" key="5">
    <source>
        <dbReference type="ARBA" id="ARBA00022692"/>
    </source>
</evidence>
<evidence type="ECO:0000256" key="4">
    <source>
        <dbReference type="ARBA" id="ARBA00022475"/>
    </source>
</evidence>
<evidence type="ECO:0000259" key="10">
    <source>
        <dbReference type="Pfam" id="PF03553"/>
    </source>
</evidence>
<dbReference type="PANTHER" id="PTHR33451:SF6">
    <property type="entry name" value="NA(+)_H(+) ANTIPORTER NHAC"/>
    <property type="match status" value="1"/>
</dbReference>
<dbReference type="OrthoDB" id="9762978at2"/>
<keyword evidence="6 9" id="KW-1133">Transmembrane helix</keyword>
<evidence type="ECO:0000256" key="3">
    <source>
        <dbReference type="ARBA" id="ARBA00022449"/>
    </source>
</evidence>
<keyword evidence="7 9" id="KW-0472">Membrane</keyword>
<keyword evidence="4" id="KW-1003">Cell membrane</keyword>
<accession>A0A379CAB2</accession>
<dbReference type="PANTHER" id="PTHR33451">
    <property type="entry name" value="MALATE-2H(+)/NA(+)-LACTATE ANTIPORTER"/>
    <property type="match status" value="1"/>
</dbReference>
<dbReference type="Proteomes" id="UP000255417">
    <property type="component" value="Unassembled WGS sequence"/>
</dbReference>
<organism evidence="11 12">
    <name type="scientific">Phocoenobacter uteri</name>
    <dbReference type="NCBI Taxonomy" id="146806"/>
    <lineage>
        <taxon>Bacteria</taxon>
        <taxon>Pseudomonadati</taxon>
        <taxon>Pseudomonadota</taxon>
        <taxon>Gammaproteobacteria</taxon>
        <taxon>Pasteurellales</taxon>
        <taxon>Pasteurellaceae</taxon>
        <taxon>Phocoenobacter</taxon>
    </lineage>
</organism>
<dbReference type="AlphaFoldDB" id="A0A379CAB2"/>
<dbReference type="RefSeq" id="WP_115315720.1">
    <property type="nucleotide sequence ID" value="NZ_LWIF01000001.1"/>
</dbReference>
<evidence type="ECO:0000256" key="1">
    <source>
        <dbReference type="ARBA" id="ARBA00004651"/>
    </source>
</evidence>
<feature type="transmembrane region" description="Helical" evidence="9">
    <location>
        <begin position="364"/>
        <end position="381"/>
    </location>
</feature>
<dbReference type="InterPro" id="IPR018461">
    <property type="entry name" value="Na/H_Antiport_NhaC-like_C"/>
</dbReference>
<feature type="transmembrane region" description="Helical" evidence="9">
    <location>
        <begin position="248"/>
        <end position="266"/>
    </location>
</feature>
<protein>
    <submittedName>
        <fullName evidence="11">Sodium/proton antiporter</fullName>
    </submittedName>
</protein>
<evidence type="ECO:0000256" key="8">
    <source>
        <dbReference type="ARBA" id="ARBA00038435"/>
    </source>
</evidence>
<dbReference type="GO" id="GO:0005886">
    <property type="term" value="C:plasma membrane"/>
    <property type="evidence" value="ECO:0007669"/>
    <property type="project" value="UniProtKB-SubCell"/>
</dbReference>
<evidence type="ECO:0000313" key="11">
    <source>
        <dbReference type="EMBL" id="SUB59233.1"/>
    </source>
</evidence>
<evidence type="ECO:0000256" key="2">
    <source>
        <dbReference type="ARBA" id="ARBA00022448"/>
    </source>
</evidence>
<reference evidence="11 12" key="1">
    <citation type="submission" date="2018-06" db="EMBL/GenBank/DDBJ databases">
        <authorList>
            <consortium name="Pathogen Informatics"/>
            <person name="Doyle S."/>
        </authorList>
    </citation>
    <scope>NUCLEOTIDE SEQUENCE [LARGE SCALE GENOMIC DNA]</scope>
    <source>
        <strain evidence="11 12">NCTC12872</strain>
    </source>
</reference>
<dbReference type="InterPro" id="IPR052180">
    <property type="entry name" value="NhaC_Na-H+_Antiporter"/>
</dbReference>
<keyword evidence="3" id="KW-0050">Antiport</keyword>
<evidence type="ECO:0000256" key="9">
    <source>
        <dbReference type="SAM" id="Phobius"/>
    </source>
</evidence>
<gene>
    <name evidence="11" type="primary">nhaC</name>
    <name evidence="11" type="ORF">NCTC12872_01215</name>
</gene>
<dbReference type="Pfam" id="PF03553">
    <property type="entry name" value="Na_H_antiporter"/>
    <property type="match status" value="1"/>
</dbReference>
<proteinExistence type="inferred from homology"/>
<feature type="transmembrane region" description="Helical" evidence="9">
    <location>
        <begin position="47"/>
        <end position="64"/>
    </location>
</feature>
<dbReference type="EMBL" id="UGTA01000001">
    <property type="protein sequence ID" value="SUB59233.1"/>
    <property type="molecule type" value="Genomic_DNA"/>
</dbReference>
<evidence type="ECO:0000313" key="12">
    <source>
        <dbReference type="Proteomes" id="UP000255417"/>
    </source>
</evidence>
<feature type="domain" description="Na+/H+ antiporter NhaC-like C-terminal" evidence="10">
    <location>
        <begin position="172"/>
        <end position="459"/>
    </location>
</feature>
<keyword evidence="2" id="KW-0813">Transport</keyword>